<evidence type="ECO:0000313" key="3">
    <source>
        <dbReference type="Proteomes" id="UP000030700"/>
    </source>
</evidence>
<dbReference type="Pfam" id="PF02887">
    <property type="entry name" value="PK_C"/>
    <property type="match status" value="1"/>
</dbReference>
<dbReference type="InterPro" id="IPR036918">
    <property type="entry name" value="Pyrv_Knase_C_sf"/>
</dbReference>
<dbReference type="STRING" id="1499966.U14_02607"/>
<keyword evidence="3" id="KW-1185">Reference proteome</keyword>
<feature type="domain" description="Pyruvate kinase C-terminal" evidence="1">
    <location>
        <begin position="39"/>
        <end position="177"/>
    </location>
</feature>
<dbReference type="HOGENOM" id="CLU_095207_1_0_0"/>
<dbReference type="SUPFAM" id="SSF52935">
    <property type="entry name" value="PK C-terminal domain-like"/>
    <property type="match status" value="1"/>
</dbReference>
<proteinExistence type="predicted"/>
<gene>
    <name evidence="2" type="ORF">U14_02607</name>
</gene>
<evidence type="ECO:0000313" key="2">
    <source>
        <dbReference type="EMBL" id="GAK51364.1"/>
    </source>
</evidence>
<evidence type="ECO:0000259" key="1">
    <source>
        <dbReference type="Pfam" id="PF02887"/>
    </source>
</evidence>
<dbReference type="AlphaFoldDB" id="A0A081BLU8"/>
<dbReference type="EMBL" id="DF820457">
    <property type="protein sequence ID" value="GAK51364.1"/>
    <property type="molecule type" value="Genomic_DNA"/>
</dbReference>
<dbReference type="Gene3D" id="3.40.1380.20">
    <property type="entry name" value="Pyruvate kinase, C-terminal domain"/>
    <property type="match status" value="1"/>
</dbReference>
<accession>A0A081BLU8</accession>
<organism evidence="2">
    <name type="scientific">Candidatus Moduliflexus flocculans</name>
    <dbReference type="NCBI Taxonomy" id="1499966"/>
    <lineage>
        <taxon>Bacteria</taxon>
        <taxon>Candidatus Moduliflexota</taxon>
        <taxon>Candidatus Moduliflexia</taxon>
        <taxon>Candidatus Moduliflexales</taxon>
        <taxon>Candidatus Moduliflexaceae</taxon>
    </lineage>
</organism>
<dbReference type="InterPro" id="IPR015795">
    <property type="entry name" value="Pyrv_Knase_C"/>
</dbReference>
<name>A0A081BLU8_9BACT</name>
<sequence length="205" mass="22589">MMNTSIFSYTHPCRLPDRMERQTVYFEEVGKENTAKTLMLVQARLQETFIQKIVLASTTGDTAKKALDMFPAPKTQLVVVPHQFDFSSKANRFPAELVASLRAAGHDVHFGTMLFHTENLYQSQIPVLMADLLRCFSQGVKVCVEIVLMAADAGLLTPGEKVIAVAGTGLGADTALVMQAASSQHLKHLRILEMICKPLNEIVKS</sequence>
<protein>
    <submittedName>
        <fullName evidence="2">Putative cytoplasmic protein</fullName>
    </submittedName>
</protein>
<reference evidence="2" key="1">
    <citation type="journal article" date="2015" name="PeerJ">
        <title>First genomic representation of candidate bacterial phylum KSB3 points to enhanced environmental sensing as a trigger of wastewater bulking.</title>
        <authorList>
            <person name="Sekiguchi Y."/>
            <person name="Ohashi A."/>
            <person name="Parks D.H."/>
            <person name="Yamauchi T."/>
            <person name="Tyson G.W."/>
            <person name="Hugenholtz P."/>
        </authorList>
    </citation>
    <scope>NUCLEOTIDE SEQUENCE [LARGE SCALE GENOMIC DNA]</scope>
</reference>
<dbReference type="Proteomes" id="UP000030700">
    <property type="component" value="Unassembled WGS sequence"/>
</dbReference>